<dbReference type="EMBL" id="KV749472">
    <property type="protein sequence ID" value="OCL09286.1"/>
    <property type="molecule type" value="Genomic_DNA"/>
</dbReference>
<accession>A0A8E2F2D9</accession>
<evidence type="ECO:0000256" key="1">
    <source>
        <dbReference type="ARBA" id="ARBA00022679"/>
    </source>
</evidence>
<name>A0A8E2F2D9_9PEZI</name>
<dbReference type="PROSITE" id="PS51186">
    <property type="entry name" value="GNAT"/>
    <property type="match status" value="1"/>
</dbReference>
<keyword evidence="5" id="KW-1185">Reference proteome</keyword>
<dbReference type="OrthoDB" id="30840at2759"/>
<protein>
    <submittedName>
        <fullName evidence="4">Acyl-CoA N-acyltransferase</fullName>
    </submittedName>
</protein>
<evidence type="ECO:0000313" key="4">
    <source>
        <dbReference type="EMBL" id="OCL09286.1"/>
    </source>
</evidence>
<evidence type="ECO:0000313" key="5">
    <source>
        <dbReference type="Proteomes" id="UP000250140"/>
    </source>
</evidence>
<reference evidence="4 5" key="1">
    <citation type="journal article" date="2016" name="Nat. Commun.">
        <title>Ectomycorrhizal ecology is imprinted in the genome of the dominant symbiotic fungus Cenococcum geophilum.</title>
        <authorList>
            <consortium name="DOE Joint Genome Institute"/>
            <person name="Peter M."/>
            <person name="Kohler A."/>
            <person name="Ohm R.A."/>
            <person name="Kuo A."/>
            <person name="Krutzmann J."/>
            <person name="Morin E."/>
            <person name="Arend M."/>
            <person name="Barry K.W."/>
            <person name="Binder M."/>
            <person name="Choi C."/>
            <person name="Clum A."/>
            <person name="Copeland A."/>
            <person name="Grisel N."/>
            <person name="Haridas S."/>
            <person name="Kipfer T."/>
            <person name="LaButti K."/>
            <person name="Lindquist E."/>
            <person name="Lipzen A."/>
            <person name="Maire R."/>
            <person name="Meier B."/>
            <person name="Mihaltcheva S."/>
            <person name="Molinier V."/>
            <person name="Murat C."/>
            <person name="Poggeler S."/>
            <person name="Quandt C.A."/>
            <person name="Sperisen C."/>
            <person name="Tritt A."/>
            <person name="Tisserant E."/>
            <person name="Crous P.W."/>
            <person name="Henrissat B."/>
            <person name="Nehls U."/>
            <person name="Egli S."/>
            <person name="Spatafora J.W."/>
            <person name="Grigoriev I.V."/>
            <person name="Martin F.M."/>
        </authorList>
    </citation>
    <scope>NUCLEOTIDE SEQUENCE [LARGE SCALE GENOMIC DNA]</scope>
    <source>
        <strain evidence="4 5">CBS 207.34</strain>
    </source>
</reference>
<proteinExistence type="predicted"/>
<dbReference type="CDD" id="cd04301">
    <property type="entry name" value="NAT_SF"/>
    <property type="match status" value="1"/>
</dbReference>
<dbReference type="GO" id="GO:0004059">
    <property type="term" value="F:aralkylamine N-acetyltransferase activity"/>
    <property type="evidence" value="ECO:0007669"/>
    <property type="project" value="TreeGrafter"/>
</dbReference>
<dbReference type="Proteomes" id="UP000250140">
    <property type="component" value="Unassembled WGS sequence"/>
</dbReference>
<keyword evidence="2 4" id="KW-0012">Acyltransferase</keyword>
<sequence>MALPPQWQSDLNADPHLGHKEDGRTICLHSLAVLPDYQNQGLGKLLVLAYIERMKSSGVADRIALITYDRLVPFYERLGFEYLGKSEVNYAGGGWNDMVLEFKNIPETIKAVSRDELEEDSGDE</sequence>
<dbReference type="AlphaFoldDB" id="A0A8E2F2D9"/>
<keyword evidence="1 4" id="KW-0808">Transferase</keyword>
<organism evidence="4 5">
    <name type="scientific">Glonium stellatum</name>
    <dbReference type="NCBI Taxonomy" id="574774"/>
    <lineage>
        <taxon>Eukaryota</taxon>
        <taxon>Fungi</taxon>
        <taxon>Dikarya</taxon>
        <taxon>Ascomycota</taxon>
        <taxon>Pezizomycotina</taxon>
        <taxon>Dothideomycetes</taxon>
        <taxon>Pleosporomycetidae</taxon>
        <taxon>Gloniales</taxon>
        <taxon>Gloniaceae</taxon>
        <taxon>Glonium</taxon>
    </lineage>
</organism>
<dbReference type="InterPro" id="IPR051635">
    <property type="entry name" value="SNAT-like"/>
</dbReference>
<dbReference type="PANTHER" id="PTHR10908:SF0">
    <property type="entry name" value="SEROTONIN N-ACETYLTRANSFERASE"/>
    <property type="match status" value="1"/>
</dbReference>
<dbReference type="Gene3D" id="3.40.630.30">
    <property type="match status" value="1"/>
</dbReference>
<dbReference type="InterPro" id="IPR000182">
    <property type="entry name" value="GNAT_dom"/>
</dbReference>
<dbReference type="Pfam" id="PF00583">
    <property type="entry name" value="Acetyltransf_1"/>
    <property type="match status" value="1"/>
</dbReference>
<dbReference type="PANTHER" id="PTHR10908">
    <property type="entry name" value="SEROTONIN N-ACETYLTRANSFERASE"/>
    <property type="match status" value="1"/>
</dbReference>
<evidence type="ECO:0000259" key="3">
    <source>
        <dbReference type="PROSITE" id="PS51186"/>
    </source>
</evidence>
<dbReference type="GO" id="GO:0005737">
    <property type="term" value="C:cytoplasm"/>
    <property type="evidence" value="ECO:0007669"/>
    <property type="project" value="TreeGrafter"/>
</dbReference>
<evidence type="ECO:0000256" key="2">
    <source>
        <dbReference type="ARBA" id="ARBA00023315"/>
    </source>
</evidence>
<dbReference type="InterPro" id="IPR016181">
    <property type="entry name" value="Acyl_CoA_acyltransferase"/>
</dbReference>
<dbReference type="SUPFAM" id="SSF55729">
    <property type="entry name" value="Acyl-CoA N-acyltransferases (Nat)"/>
    <property type="match status" value="1"/>
</dbReference>
<feature type="domain" description="N-acetyltransferase" evidence="3">
    <location>
        <begin position="1"/>
        <end position="106"/>
    </location>
</feature>
<gene>
    <name evidence="4" type="ORF">AOQ84DRAFT_354087</name>
</gene>